<name>A0A9W6KCW7_9ACTN</name>
<comment type="caution">
    <text evidence="9">The sequence shown here is derived from an EMBL/GenBank/DDBJ whole genome shotgun (WGS) entry which is preliminary data.</text>
</comment>
<evidence type="ECO:0000256" key="5">
    <source>
        <dbReference type="ARBA" id="ARBA00023049"/>
    </source>
</evidence>
<keyword evidence="7" id="KW-0472">Membrane</keyword>
<feature type="transmembrane region" description="Helical" evidence="7">
    <location>
        <begin position="34"/>
        <end position="60"/>
    </location>
</feature>
<keyword evidence="7" id="KW-0812">Transmembrane</keyword>
<reference evidence="9" key="2">
    <citation type="submission" date="2023-01" db="EMBL/GenBank/DDBJ databases">
        <authorList>
            <person name="Sun Q."/>
            <person name="Evtushenko L."/>
        </authorList>
    </citation>
    <scope>NUCLEOTIDE SEQUENCE</scope>
    <source>
        <strain evidence="9">VKM Ac-1321</strain>
    </source>
</reference>
<feature type="transmembrane region" description="Helical" evidence="7">
    <location>
        <begin position="88"/>
        <end position="106"/>
    </location>
</feature>
<evidence type="ECO:0000256" key="7">
    <source>
        <dbReference type="SAM" id="Phobius"/>
    </source>
</evidence>
<evidence type="ECO:0000256" key="6">
    <source>
        <dbReference type="RuleBase" id="RU003983"/>
    </source>
</evidence>
<evidence type="ECO:0000256" key="3">
    <source>
        <dbReference type="ARBA" id="ARBA00022801"/>
    </source>
</evidence>
<gene>
    <name evidence="9" type="ORF">GCM10017581_015320</name>
</gene>
<dbReference type="Pfam" id="PF01435">
    <property type="entry name" value="Peptidase_M48"/>
    <property type="match status" value="1"/>
</dbReference>
<dbReference type="GO" id="GO:0004222">
    <property type="term" value="F:metalloendopeptidase activity"/>
    <property type="evidence" value="ECO:0007669"/>
    <property type="project" value="InterPro"/>
</dbReference>
<dbReference type="Gene3D" id="3.30.2010.10">
    <property type="entry name" value="Metalloproteases ('zincins'), catalytic domain"/>
    <property type="match status" value="1"/>
</dbReference>
<evidence type="ECO:0000256" key="2">
    <source>
        <dbReference type="ARBA" id="ARBA00022723"/>
    </source>
</evidence>
<dbReference type="Proteomes" id="UP001143480">
    <property type="component" value="Unassembled WGS sequence"/>
</dbReference>
<comment type="similarity">
    <text evidence="6">Belongs to the peptidase M48 family.</text>
</comment>
<feature type="domain" description="Peptidase M48" evidence="8">
    <location>
        <begin position="115"/>
        <end position="204"/>
    </location>
</feature>
<evidence type="ECO:0000256" key="4">
    <source>
        <dbReference type="ARBA" id="ARBA00022833"/>
    </source>
</evidence>
<keyword evidence="4 6" id="KW-0862">Zinc</keyword>
<dbReference type="InterPro" id="IPR001915">
    <property type="entry name" value="Peptidase_M48"/>
</dbReference>
<dbReference type="GO" id="GO:0006508">
    <property type="term" value="P:proteolysis"/>
    <property type="evidence" value="ECO:0007669"/>
    <property type="project" value="UniProtKB-KW"/>
</dbReference>
<dbReference type="GO" id="GO:0046872">
    <property type="term" value="F:metal ion binding"/>
    <property type="evidence" value="ECO:0007669"/>
    <property type="project" value="UniProtKB-KW"/>
</dbReference>
<organism evidence="9 10">
    <name type="scientific">Dactylosporangium matsuzakiense</name>
    <dbReference type="NCBI Taxonomy" id="53360"/>
    <lineage>
        <taxon>Bacteria</taxon>
        <taxon>Bacillati</taxon>
        <taxon>Actinomycetota</taxon>
        <taxon>Actinomycetes</taxon>
        <taxon>Micromonosporales</taxon>
        <taxon>Micromonosporaceae</taxon>
        <taxon>Dactylosporangium</taxon>
    </lineage>
</organism>
<dbReference type="CDD" id="cd07326">
    <property type="entry name" value="M56_BlaR1_MecR1_like"/>
    <property type="match status" value="1"/>
</dbReference>
<evidence type="ECO:0000313" key="10">
    <source>
        <dbReference type="Proteomes" id="UP001143480"/>
    </source>
</evidence>
<keyword evidence="3 6" id="KW-0378">Hydrolase</keyword>
<keyword evidence="10" id="KW-1185">Reference proteome</keyword>
<evidence type="ECO:0000259" key="8">
    <source>
        <dbReference type="Pfam" id="PF01435"/>
    </source>
</evidence>
<keyword evidence="1 6" id="KW-0645">Protease</keyword>
<keyword evidence="2" id="KW-0479">Metal-binding</keyword>
<reference evidence="9" key="1">
    <citation type="journal article" date="2014" name="Int. J. Syst. Evol. Microbiol.">
        <title>Complete genome sequence of Corynebacterium casei LMG S-19264T (=DSM 44701T), isolated from a smear-ripened cheese.</title>
        <authorList>
            <consortium name="US DOE Joint Genome Institute (JGI-PGF)"/>
            <person name="Walter F."/>
            <person name="Albersmeier A."/>
            <person name="Kalinowski J."/>
            <person name="Ruckert C."/>
        </authorList>
    </citation>
    <scope>NUCLEOTIDE SEQUENCE</scope>
    <source>
        <strain evidence="9">VKM Ac-1321</strain>
    </source>
</reference>
<protein>
    <recommendedName>
        <fullName evidence="8">Peptidase M48 domain-containing protein</fullName>
    </recommendedName>
</protein>
<keyword evidence="5 6" id="KW-0482">Metalloprotease</keyword>
<accession>A0A9W6KCW7</accession>
<dbReference type="AlphaFoldDB" id="A0A9W6KCW7"/>
<proteinExistence type="inferred from homology"/>
<dbReference type="RefSeq" id="WP_261959705.1">
    <property type="nucleotide sequence ID" value="NZ_BAAAXA010000001.1"/>
</dbReference>
<comment type="cofactor">
    <cofactor evidence="6">
        <name>Zn(2+)</name>
        <dbReference type="ChEBI" id="CHEBI:29105"/>
    </cofactor>
    <text evidence="6">Binds 1 zinc ion per subunit.</text>
</comment>
<evidence type="ECO:0000256" key="1">
    <source>
        <dbReference type="ARBA" id="ARBA00022670"/>
    </source>
</evidence>
<evidence type="ECO:0000313" key="9">
    <source>
        <dbReference type="EMBL" id="GLK99791.1"/>
    </source>
</evidence>
<keyword evidence="7" id="KW-1133">Transmembrane helix</keyword>
<dbReference type="EMBL" id="BSFP01000005">
    <property type="protein sequence ID" value="GLK99791.1"/>
    <property type="molecule type" value="Genomic_DNA"/>
</dbReference>
<sequence length="311" mass="32824">MSPLLLVAFGTALALLAAPRLAAAGWVARSPRLGVVAWLALSAGVLLSALLAGLTLVLYWDCAHDLAAGAWHFCLDALLGRQDHRARAIALAGLAALVLLGARLGLSTARLYTTHRSLRSRLRLLVRAAGTSHAVPGATVVTHPEPAAYLVPGPRLPGRPADIVITSAAVDRLQAEELSAVLAHERGHHEGRHFEATRWMRMLAQAFPGAVCFRLGARQVDRLVEMCADDTAARTAERLDLARALVALAGSPGPAPDLALDGGDALERMHRLLDPPRPLSLLQRAAVATLCAGGVTTPPLLAVLERTFLVL</sequence>